<dbReference type="Proteomes" id="UP001162992">
    <property type="component" value="Chromosome 6"/>
</dbReference>
<protein>
    <submittedName>
        <fullName evidence="1">Uncharacterized protein</fullName>
    </submittedName>
</protein>
<evidence type="ECO:0000313" key="1">
    <source>
        <dbReference type="EMBL" id="KAJ7553116.1"/>
    </source>
</evidence>
<keyword evidence="2" id="KW-1185">Reference proteome</keyword>
<gene>
    <name evidence="1" type="ORF">O6H91_06G084800</name>
</gene>
<accession>A0ACC2DFX6</accession>
<comment type="caution">
    <text evidence="1">The sequence shown here is derived from an EMBL/GenBank/DDBJ whole genome shotgun (WGS) entry which is preliminary data.</text>
</comment>
<organism evidence="1 2">
    <name type="scientific">Diphasiastrum complanatum</name>
    <name type="common">Issler's clubmoss</name>
    <name type="synonym">Lycopodium complanatum</name>
    <dbReference type="NCBI Taxonomy" id="34168"/>
    <lineage>
        <taxon>Eukaryota</taxon>
        <taxon>Viridiplantae</taxon>
        <taxon>Streptophyta</taxon>
        <taxon>Embryophyta</taxon>
        <taxon>Tracheophyta</taxon>
        <taxon>Lycopodiopsida</taxon>
        <taxon>Lycopodiales</taxon>
        <taxon>Lycopodiaceae</taxon>
        <taxon>Lycopodioideae</taxon>
        <taxon>Diphasiastrum</taxon>
    </lineage>
</organism>
<reference evidence="2" key="1">
    <citation type="journal article" date="2024" name="Proc. Natl. Acad. Sci. U.S.A.">
        <title>Extraordinary preservation of gene collinearity over three hundred million years revealed in homosporous lycophytes.</title>
        <authorList>
            <person name="Li C."/>
            <person name="Wickell D."/>
            <person name="Kuo L.Y."/>
            <person name="Chen X."/>
            <person name="Nie B."/>
            <person name="Liao X."/>
            <person name="Peng D."/>
            <person name="Ji J."/>
            <person name="Jenkins J."/>
            <person name="Williams M."/>
            <person name="Shu S."/>
            <person name="Plott C."/>
            <person name="Barry K."/>
            <person name="Rajasekar S."/>
            <person name="Grimwood J."/>
            <person name="Han X."/>
            <person name="Sun S."/>
            <person name="Hou Z."/>
            <person name="He W."/>
            <person name="Dai G."/>
            <person name="Sun C."/>
            <person name="Schmutz J."/>
            <person name="Leebens-Mack J.H."/>
            <person name="Li F.W."/>
            <person name="Wang L."/>
        </authorList>
    </citation>
    <scope>NUCLEOTIDE SEQUENCE [LARGE SCALE GENOMIC DNA]</scope>
    <source>
        <strain evidence="2">cv. PW_Plant_1</strain>
    </source>
</reference>
<sequence length="140" mass="16123">MSKKCFICGETGHFMVDCKVKNQYHAKCPECVCKHSFKECPKQPNKILPARHIWHEPVRVMTKAQHNAHQQQHPIETPADRGSSNTTSTFPKDYPDPLVEQRRYHTIRDELLREEAKTDDPLPAPISTQEPPPIGIRSFL</sequence>
<proteinExistence type="predicted"/>
<name>A0ACC2DFX6_DIPCM</name>
<dbReference type="EMBL" id="CM055097">
    <property type="protein sequence ID" value="KAJ7553116.1"/>
    <property type="molecule type" value="Genomic_DNA"/>
</dbReference>
<evidence type="ECO:0000313" key="2">
    <source>
        <dbReference type="Proteomes" id="UP001162992"/>
    </source>
</evidence>